<sequence length="131" mass="13506">DSDRTADPQGLIRLGSALPAIGPLGRLGPAAPAAEDCASARIELSVPRVGEVGITRLRFSSSASMCLKPLVSKIPIVGAVQFFPRGRAGPSGFRAHGAHEGPGEHGVPEVRTAQPIPIPTGPWHLGPTSRP</sequence>
<organism evidence="2 3">
    <name type="scientific">Prorocentrum cordatum</name>
    <dbReference type="NCBI Taxonomy" id="2364126"/>
    <lineage>
        <taxon>Eukaryota</taxon>
        <taxon>Sar</taxon>
        <taxon>Alveolata</taxon>
        <taxon>Dinophyceae</taxon>
        <taxon>Prorocentrales</taxon>
        <taxon>Prorocentraceae</taxon>
        <taxon>Prorocentrum</taxon>
    </lineage>
</organism>
<name>A0ABN9R0W0_9DINO</name>
<keyword evidence="3" id="KW-1185">Reference proteome</keyword>
<evidence type="ECO:0000313" key="2">
    <source>
        <dbReference type="EMBL" id="CAK0810338.1"/>
    </source>
</evidence>
<evidence type="ECO:0000256" key="1">
    <source>
        <dbReference type="SAM" id="MobiDB-lite"/>
    </source>
</evidence>
<protein>
    <submittedName>
        <fullName evidence="2">Uncharacterized protein</fullName>
    </submittedName>
</protein>
<accession>A0ABN9R0W0</accession>
<proteinExistence type="predicted"/>
<feature type="region of interest" description="Disordered" evidence="1">
    <location>
        <begin position="91"/>
        <end position="131"/>
    </location>
</feature>
<gene>
    <name evidence="2" type="ORF">PCOR1329_LOCUS15333</name>
</gene>
<dbReference type="Proteomes" id="UP001189429">
    <property type="component" value="Unassembled WGS sequence"/>
</dbReference>
<evidence type="ECO:0000313" key="3">
    <source>
        <dbReference type="Proteomes" id="UP001189429"/>
    </source>
</evidence>
<feature type="non-terminal residue" evidence="2">
    <location>
        <position position="131"/>
    </location>
</feature>
<comment type="caution">
    <text evidence="2">The sequence shown here is derived from an EMBL/GenBank/DDBJ whole genome shotgun (WGS) entry which is preliminary data.</text>
</comment>
<dbReference type="EMBL" id="CAUYUJ010004631">
    <property type="protein sequence ID" value="CAK0810338.1"/>
    <property type="molecule type" value="Genomic_DNA"/>
</dbReference>
<reference evidence="2" key="1">
    <citation type="submission" date="2023-10" db="EMBL/GenBank/DDBJ databases">
        <authorList>
            <person name="Chen Y."/>
            <person name="Shah S."/>
            <person name="Dougan E. K."/>
            <person name="Thang M."/>
            <person name="Chan C."/>
        </authorList>
    </citation>
    <scope>NUCLEOTIDE SEQUENCE [LARGE SCALE GENOMIC DNA]</scope>
</reference>
<feature type="non-terminal residue" evidence="2">
    <location>
        <position position="1"/>
    </location>
</feature>
<feature type="compositionally biased region" description="Basic and acidic residues" evidence="1">
    <location>
        <begin position="97"/>
        <end position="108"/>
    </location>
</feature>